<dbReference type="PANTHER" id="PTHR10457">
    <property type="entry name" value="MEVALONATE KINASE/GALACTOKINASE"/>
    <property type="match status" value="1"/>
</dbReference>
<dbReference type="EMBL" id="VSSQ01123879">
    <property type="protein sequence ID" value="MPN55058.1"/>
    <property type="molecule type" value="Genomic_DNA"/>
</dbReference>
<dbReference type="Pfam" id="PF08544">
    <property type="entry name" value="GHMP_kinases_C"/>
    <property type="match status" value="1"/>
</dbReference>
<dbReference type="GO" id="GO:0005829">
    <property type="term" value="C:cytosol"/>
    <property type="evidence" value="ECO:0007669"/>
    <property type="project" value="TreeGrafter"/>
</dbReference>
<name>A0A645IUG4_9ZZZZ</name>
<dbReference type="AlphaFoldDB" id="A0A645IUG4"/>
<evidence type="ECO:0000313" key="4">
    <source>
        <dbReference type="EMBL" id="MPN55058.1"/>
    </source>
</evidence>
<feature type="domain" description="GHMP kinase C-terminal" evidence="3">
    <location>
        <begin position="2"/>
        <end position="79"/>
    </location>
</feature>
<keyword evidence="1" id="KW-0547">Nucleotide-binding</keyword>
<proteinExistence type="predicted"/>
<dbReference type="GO" id="GO:0005524">
    <property type="term" value="F:ATP binding"/>
    <property type="evidence" value="ECO:0007669"/>
    <property type="project" value="UniProtKB-KW"/>
</dbReference>
<dbReference type="GO" id="GO:0006012">
    <property type="term" value="P:galactose metabolic process"/>
    <property type="evidence" value="ECO:0007669"/>
    <property type="project" value="TreeGrafter"/>
</dbReference>
<gene>
    <name evidence="4" type="primary">galK_28</name>
    <name evidence="4" type="ORF">SDC9_202737</name>
</gene>
<dbReference type="SUPFAM" id="SSF55060">
    <property type="entry name" value="GHMP Kinase, C-terminal domain"/>
    <property type="match status" value="1"/>
</dbReference>
<keyword evidence="2" id="KW-0067">ATP-binding</keyword>
<dbReference type="Gene3D" id="3.30.70.890">
    <property type="entry name" value="GHMP kinase, C-terminal domain"/>
    <property type="match status" value="1"/>
</dbReference>
<keyword evidence="4" id="KW-0808">Transferase</keyword>
<accession>A0A645IUG4</accession>
<dbReference type="GO" id="GO:0004335">
    <property type="term" value="F:galactokinase activity"/>
    <property type="evidence" value="ECO:0007669"/>
    <property type="project" value="UniProtKB-EC"/>
</dbReference>
<organism evidence="4">
    <name type="scientific">bioreactor metagenome</name>
    <dbReference type="NCBI Taxonomy" id="1076179"/>
    <lineage>
        <taxon>unclassified sequences</taxon>
        <taxon>metagenomes</taxon>
        <taxon>ecological metagenomes</taxon>
    </lineage>
</organism>
<comment type="caution">
    <text evidence="4">The sequence shown here is derived from an EMBL/GenBank/DDBJ whole genome shotgun (WGS) entry which is preliminary data.</text>
</comment>
<protein>
    <submittedName>
        <fullName evidence="4">Galactokinase</fullName>
        <ecNumber evidence="4">2.7.1.6</ecNumber>
    </submittedName>
</protein>
<dbReference type="InterPro" id="IPR036554">
    <property type="entry name" value="GHMP_kinase_C_sf"/>
</dbReference>
<dbReference type="EC" id="2.7.1.6" evidence="4"/>
<dbReference type="InterPro" id="IPR013750">
    <property type="entry name" value="GHMP_kinase_C_dom"/>
</dbReference>
<evidence type="ECO:0000256" key="2">
    <source>
        <dbReference type="ARBA" id="ARBA00022840"/>
    </source>
</evidence>
<reference evidence="4" key="1">
    <citation type="submission" date="2019-08" db="EMBL/GenBank/DDBJ databases">
        <authorList>
            <person name="Kucharzyk K."/>
            <person name="Murdoch R.W."/>
            <person name="Higgins S."/>
            <person name="Loffler F."/>
        </authorList>
    </citation>
    <scope>NUCLEOTIDE SEQUENCE</scope>
</reference>
<keyword evidence="4" id="KW-0418">Kinase</keyword>
<sequence>MRSQIQAANTSAIGTLMNENHALLQTLQVSCPELDLLVSTARATGALGAKLSGGGLGGNMIALVEPETAGGILQALLQAGAVSAFETTLAPTERG</sequence>
<dbReference type="PANTHER" id="PTHR10457:SF7">
    <property type="entry name" value="GALACTOKINASE-RELATED"/>
    <property type="match status" value="1"/>
</dbReference>
<evidence type="ECO:0000256" key="1">
    <source>
        <dbReference type="ARBA" id="ARBA00022741"/>
    </source>
</evidence>
<evidence type="ECO:0000259" key="3">
    <source>
        <dbReference type="Pfam" id="PF08544"/>
    </source>
</evidence>